<comment type="caution">
    <text evidence="5">The sequence shown here is derived from an EMBL/GenBank/DDBJ whole genome shotgun (WGS) entry which is preliminary data.</text>
</comment>
<dbReference type="GO" id="GO:0005829">
    <property type="term" value="C:cytosol"/>
    <property type="evidence" value="ECO:0007669"/>
    <property type="project" value="TreeGrafter"/>
</dbReference>
<dbReference type="AlphaFoldDB" id="A0A3N9TKW6"/>
<evidence type="ECO:0000313" key="5">
    <source>
        <dbReference type="EMBL" id="RQW64761.1"/>
    </source>
</evidence>
<dbReference type="SMART" id="SM00530">
    <property type="entry name" value="HTH_XRE"/>
    <property type="match status" value="1"/>
</dbReference>
<evidence type="ECO:0000256" key="3">
    <source>
        <dbReference type="ARBA" id="ARBA00023163"/>
    </source>
</evidence>
<protein>
    <submittedName>
        <fullName evidence="5">XRE family transcriptional regulator</fullName>
    </submittedName>
</protein>
<dbReference type="SUPFAM" id="SSF47413">
    <property type="entry name" value="lambda repressor-like DNA-binding domains"/>
    <property type="match status" value="1"/>
</dbReference>
<dbReference type="RefSeq" id="WP_124935412.1">
    <property type="nucleotide sequence ID" value="NZ_RJVQ01000001.1"/>
</dbReference>
<dbReference type="CDD" id="cd02209">
    <property type="entry name" value="cupin_XRE_C"/>
    <property type="match status" value="1"/>
</dbReference>
<dbReference type="InterPro" id="IPR001387">
    <property type="entry name" value="Cro/C1-type_HTH"/>
</dbReference>
<dbReference type="PANTHER" id="PTHR46797">
    <property type="entry name" value="HTH-TYPE TRANSCRIPTIONAL REGULATOR"/>
    <property type="match status" value="1"/>
</dbReference>
<evidence type="ECO:0000313" key="6">
    <source>
        <dbReference type="Proteomes" id="UP000281112"/>
    </source>
</evidence>
<organism evidence="5 6">
    <name type="scientific">Vibrio viridaestus</name>
    <dbReference type="NCBI Taxonomy" id="2487322"/>
    <lineage>
        <taxon>Bacteria</taxon>
        <taxon>Pseudomonadati</taxon>
        <taxon>Pseudomonadota</taxon>
        <taxon>Gammaproteobacteria</taxon>
        <taxon>Vibrionales</taxon>
        <taxon>Vibrionaceae</taxon>
        <taxon>Vibrio</taxon>
    </lineage>
</organism>
<dbReference type="GO" id="GO:0003677">
    <property type="term" value="F:DNA binding"/>
    <property type="evidence" value="ECO:0007669"/>
    <property type="project" value="UniProtKB-KW"/>
</dbReference>
<reference evidence="5 6" key="1">
    <citation type="submission" date="2018-11" db="EMBL/GenBank/DDBJ databases">
        <title>Vibrio LJC006 sp. nov., isolated from seawater during the bloom of the enteromorpha.</title>
        <authorList>
            <person name="Liang J."/>
        </authorList>
    </citation>
    <scope>NUCLEOTIDE SEQUENCE [LARGE SCALE GENOMIC DNA]</scope>
    <source>
        <strain evidence="5 6">LJC006</strain>
    </source>
</reference>
<gene>
    <name evidence="5" type="ORF">EES38_01555</name>
</gene>
<dbReference type="CDD" id="cd00093">
    <property type="entry name" value="HTH_XRE"/>
    <property type="match status" value="1"/>
</dbReference>
<evidence type="ECO:0000259" key="4">
    <source>
        <dbReference type="PROSITE" id="PS50943"/>
    </source>
</evidence>
<dbReference type="InterPro" id="IPR011051">
    <property type="entry name" value="RmlC_Cupin_sf"/>
</dbReference>
<dbReference type="SUPFAM" id="SSF51182">
    <property type="entry name" value="RmlC-like cupins"/>
    <property type="match status" value="1"/>
</dbReference>
<dbReference type="Pfam" id="PF01381">
    <property type="entry name" value="HTH_3"/>
    <property type="match status" value="1"/>
</dbReference>
<dbReference type="GO" id="GO:0003700">
    <property type="term" value="F:DNA-binding transcription factor activity"/>
    <property type="evidence" value="ECO:0007669"/>
    <property type="project" value="TreeGrafter"/>
</dbReference>
<evidence type="ECO:0000256" key="2">
    <source>
        <dbReference type="ARBA" id="ARBA00023125"/>
    </source>
</evidence>
<keyword evidence="1" id="KW-0805">Transcription regulation</keyword>
<dbReference type="PANTHER" id="PTHR46797:SF23">
    <property type="entry name" value="HTH-TYPE TRANSCRIPTIONAL REGULATOR SUTR"/>
    <property type="match status" value="1"/>
</dbReference>
<proteinExistence type="predicted"/>
<dbReference type="OrthoDB" id="9792093at2"/>
<keyword evidence="3" id="KW-0804">Transcription</keyword>
<dbReference type="Gene3D" id="2.60.120.10">
    <property type="entry name" value="Jelly Rolls"/>
    <property type="match status" value="1"/>
</dbReference>
<dbReference type="InterPro" id="IPR010982">
    <property type="entry name" value="Lambda_DNA-bd_dom_sf"/>
</dbReference>
<evidence type="ECO:0000256" key="1">
    <source>
        <dbReference type="ARBA" id="ARBA00023015"/>
    </source>
</evidence>
<dbReference type="Proteomes" id="UP000281112">
    <property type="component" value="Unassembled WGS sequence"/>
</dbReference>
<sequence>MTHEEILKTRIADYLKSYRKQRKLSLDAVAKLTGVSKAMLGQIERMESCPTIAKLWQISSGLGTSFSAFLSSTETSAILNHDDFVNDPDMQITTLNRYDTSVGFEMLEVTLFNHHRQTSSPHSNGVVETIWVKNGKLQLFADNKWIELNPGDTHRFHADQQHEYRALTPIVTFHNIISYPN</sequence>
<feature type="domain" description="HTH cro/C1-type" evidence="4">
    <location>
        <begin position="15"/>
        <end position="69"/>
    </location>
</feature>
<keyword evidence="6" id="KW-1185">Reference proteome</keyword>
<dbReference type="InterPro" id="IPR014710">
    <property type="entry name" value="RmlC-like_jellyroll"/>
</dbReference>
<dbReference type="EMBL" id="RJVQ01000001">
    <property type="protein sequence ID" value="RQW64761.1"/>
    <property type="molecule type" value="Genomic_DNA"/>
</dbReference>
<dbReference type="PROSITE" id="PS50943">
    <property type="entry name" value="HTH_CROC1"/>
    <property type="match status" value="1"/>
</dbReference>
<name>A0A3N9TKW6_9VIBR</name>
<keyword evidence="2" id="KW-0238">DNA-binding</keyword>
<accession>A0A3N9TKW6</accession>
<dbReference type="Gene3D" id="1.10.260.40">
    <property type="entry name" value="lambda repressor-like DNA-binding domains"/>
    <property type="match status" value="1"/>
</dbReference>
<dbReference type="InterPro" id="IPR050807">
    <property type="entry name" value="TransReg_Diox_bact_type"/>
</dbReference>